<dbReference type="AlphaFoldDB" id="A0A8K0CDT1"/>
<accession>A0A8K0CDT1</accession>
<dbReference type="Proteomes" id="UP000801492">
    <property type="component" value="Unassembled WGS sequence"/>
</dbReference>
<organism evidence="2 3">
    <name type="scientific">Ignelater luminosus</name>
    <name type="common">Cucubano</name>
    <name type="synonym">Pyrophorus luminosus</name>
    <dbReference type="NCBI Taxonomy" id="2038154"/>
    <lineage>
        <taxon>Eukaryota</taxon>
        <taxon>Metazoa</taxon>
        <taxon>Ecdysozoa</taxon>
        <taxon>Arthropoda</taxon>
        <taxon>Hexapoda</taxon>
        <taxon>Insecta</taxon>
        <taxon>Pterygota</taxon>
        <taxon>Neoptera</taxon>
        <taxon>Endopterygota</taxon>
        <taxon>Coleoptera</taxon>
        <taxon>Polyphaga</taxon>
        <taxon>Elateriformia</taxon>
        <taxon>Elateroidea</taxon>
        <taxon>Elateridae</taxon>
        <taxon>Agrypninae</taxon>
        <taxon>Pyrophorini</taxon>
        <taxon>Ignelater</taxon>
    </lineage>
</organism>
<comment type="caution">
    <text evidence="2">The sequence shown here is derived from an EMBL/GenBank/DDBJ whole genome shotgun (WGS) entry which is preliminary data.</text>
</comment>
<proteinExistence type="predicted"/>
<gene>
    <name evidence="2" type="ORF">ILUMI_23496</name>
</gene>
<dbReference type="EMBL" id="VTPC01090594">
    <property type="protein sequence ID" value="KAF2882678.1"/>
    <property type="molecule type" value="Genomic_DNA"/>
</dbReference>
<feature type="region of interest" description="Disordered" evidence="1">
    <location>
        <begin position="1"/>
        <end position="40"/>
    </location>
</feature>
<sequence length="194" mass="21257">MSKLVLRRNSSEEGKGKTENEMNGKGRERSEAGEDADYEEPESLACDRTAVFDRSGAIIASAVLRDDAWAVVYPLGGPRVNTNGRRKAAVAVVELGLKLTNVLHAASCVLSSKGETCRVGRICNSLGTALGTLVNVHGSGCEFGKLKSCRRRQLKRFPKLSADQVTEFNNKAIRKLKTRFVELQVEDPEAIWHI</sequence>
<name>A0A8K0CDT1_IGNLU</name>
<reference evidence="2" key="1">
    <citation type="submission" date="2019-08" db="EMBL/GenBank/DDBJ databases">
        <title>The genome of the North American firefly Photinus pyralis.</title>
        <authorList>
            <consortium name="Photinus pyralis genome working group"/>
            <person name="Fallon T.R."/>
            <person name="Sander Lower S.E."/>
            <person name="Weng J.-K."/>
        </authorList>
    </citation>
    <scope>NUCLEOTIDE SEQUENCE</scope>
    <source>
        <strain evidence="2">TRF0915ILg1</strain>
        <tissue evidence="2">Whole body</tissue>
    </source>
</reference>
<protein>
    <submittedName>
        <fullName evidence="2">Uncharacterized protein</fullName>
    </submittedName>
</protein>
<feature type="compositionally biased region" description="Basic and acidic residues" evidence="1">
    <location>
        <begin position="9"/>
        <end position="32"/>
    </location>
</feature>
<keyword evidence="3" id="KW-1185">Reference proteome</keyword>
<evidence type="ECO:0000313" key="3">
    <source>
        <dbReference type="Proteomes" id="UP000801492"/>
    </source>
</evidence>
<evidence type="ECO:0000256" key="1">
    <source>
        <dbReference type="SAM" id="MobiDB-lite"/>
    </source>
</evidence>
<evidence type="ECO:0000313" key="2">
    <source>
        <dbReference type="EMBL" id="KAF2882678.1"/>
    </source>
</evidence>